<evidence type="ECO:0000313" key="1">
    <source>
        <dbReference type="EMBL" id="QTA85949.1"/>
    </source>
</evidence>
<organism evidence="1 2">
    <name type="scientific">Desulfonema magnum</name>
    <dbReference type="NCBI Taxonomy" id="45655"/>
    <lineage>
        <taxon>Bacteria</taxon>
        <taxon>Pseudomonadati</taxon>
        <taxon>Thermodesulfobacteriota</taxon>
        <taxon>Desulfobacteria</taxon>
        <taxon>Desulfobacterales</taxon>
        <taxon>Desulfococcaceae</taxon>
        <taxon>Desulfonema</taxon>
    </lineage>
</organism>
<keyword evidence="2" id="KW-1185">Reference proteome</keyword>
<accession>A0A975GLS9</accession>
<dbReference type="Proteomes" id="UP000663722">
    <property type="component" value="Chromosome"/>
</dbReference>
<gene>
    <name evidence="1" type="ORF">dnm_019660</name>
</gene>
<protein>
    <submittedName>
        <fullName evidence="1">Uncharacterized protein</fullName>
    </submittedName>
</protein>
<dbReference type="AlphaFoldDB" id="A0A975GLS9"/>
<dbReference type="KEGG" id="dmm:dnm_019660"/>
<name>A0A975GLS9_9BACT</name>
<sequence>MIKREDMILYHENIFMSGGKTGFFMSISSYASRFFVLTPGGNDKFVSA</sequence>
<reference evidence="1" key="1">
    <citation type="journal article" date="2021" name="Microb. Physiol.">
        <title>Proteogenomic Insights into the Physiology of Marine, Sulfate-Reducing, Filamentous Desulfonema limicola and Desulfonema magnum.</title>
        <authorList>
            <person name="Schnaars V."/>
            <person name="Wohlbrand L."/>
            <person name="Scheve S."/>
            <person name="Hinrichs C."/>
            <person name="Reinhardt R."/>
            <person name="Rabus R."/>
        </authorList>
    </citation>
    <scope>NUCLEOTIDE SEQUENCE</scope>
    <source>
        <strain evidence="1">4be13</strain>
    </source>
</reference>
<evidence type="ECO:0000313" key="2">
    <source>
        <dbReference type="Proteomes" id="UP000663722"/>
    </source>
</evidence>
<proteinExistence type="predicted"/>
<dbReference type="EMBL" id="CP061800">
    <property type="protein sequence ID" value="QTA85949.1"/>
    <property type="molecule type" value="Genomic_DNA"/>
</dbReference>